<dbReference type="InterPro" id="IPR036961">
    <property type="entry name" value="Kinesin_motor_dom_sf"/>
</dbReference>
<dbReference type="PROSITE" id="PS50067">
    <property type="entry name" value="KINESIN_MOTOR_2"/>
    <property type="match status" value="1"/>
</dbReference>
<feature type="domain" description="Kinesin motor" evidence="7">
    <location>
        <begin position="23"/>
        <end position="372"/>
    </location>
</feature>
<organism evidence="8 9">
    <name type="scientific">Cynara cardunculus var. scolymus</name>
    <name type="common">Globe artichoke</name>
    <name type="synonym">Cynara scolymus</name>
    <dbReference type="NCBI Taxonomy" id="59895"/>
    <lineage>
        <taxon>Eukaryota</taxon>
        <taxon>Viridiplantae</taxon>
        <taxon>Streptophyta</taxon>
        <taxon>Embryophyta</taxon>
        <taxon>Tracheophyta</taxon>
        <taxon>Spermatophyta</taxon>
        <taxon>Magnoliopsida</taxon>
        <taxon>eudicotyledons</taxon>
        <taxon>Gunneridae</taxon>
        <taxon>Pentapetalae</taxon>
        <taxon>asterids</taxon>
        <taxon>campanulids</taxon>
        <taxon>Asterales</taxon>
        <taxon>Asteraceae</taxon>
        <taxon>Carduoideae</taxon>
        <taxon>Cardueae</taxon>
        <taxon>Carduinae</taxon>
        <taxon>Cynara</taxon>
    </lineage>
</organism>
<sequence>MGVNGGGGGETRSGDGGVGHDEKIFVSVRLRPLNGREIVMNDVSDWECVADNTIVYKNVNLSVPERSMYPSAYTFGMRYFLWNNRVFGCDCSTRQVYQDAAKDVVLSVVGGINGGFTFFFSFYNCFILSKSVRIHVQLRNVPASIFAYGQTSSGKTYTMTGITEYTLADIYDYVQKHTERDFHLKFSAMEIYNESVRDLLSSDGYPLRLLDDPERGVIVENLTDEIVRDWDHVVELLSICEVPNYLFIIAAQRQSGETSLNETSSRSHQIIRLNFVDLAGSERASQSLTAGTRLKEGCHINRSLLTLGTVIRKLSKGRSGHIPFRDSKLTRILQSSLGGNSRTAIICTMSPARSHVEQSRNTLLFASCAKEVCTNAQVNTVISDKALVKHLQRELDRLENELRTPGSNQMISDITALLQERDHQIQKMQKQIEELTIERDDARSQVQDLLRLVVNNGNSLIRIGPDNYPRLRVQISPEPENYLPETSIVEDLRHSFDGSVRTLASSRYSPRRSESSFEENYIRVTEFDDTSPSNNTPLRPIRIAQLSECGSCHEWDEVDEKSNRTSQELCKEVCCIETEELTPKIYVQSYCLSPDANIRISSQAMFHDDESETHDVTSTKGEYMSPKSNENGEMKEHNRVAQPPLKEDREVETSLKEDGQLESSPLDKDNHLAEFPQSFKLPKSRSWSEGRHFTWLNKVENNTPPNGYEKYYTGRAQSFSIKSSTLSYGVASEKGSHSSMGTTDLNSNEAEKKISSDEEDSSITSATKEPAETRHDEEVEDTQITTMKRMKSVKSIGLDPIEDEFRTTSWALEFKRLQKELIKLWHDCNVSLVHRTYFILLFNGDPTDSIYMEVERRRLAFVKDMFNRVNLAVDDGQTITRASTEKSLRREREMLTKQMHKKLSEEERESMFLRWGIGLNTKYRRIQLANQLWSKVDDMDHVAESAVIVAKLVGLIRDPGHAPKEMFGLNFTASPSRKSYSFKRSLIPLLSLASLLSP</sequence>
<gene>
    <name evidence="8" type="ORF">Ccrd_012839</name>
</gene>
<dbReference type="GO" id="GO:0005524">
    <property type="term" value="F:ATP binding"/>
    <property type="evidence" value="ECO:0007669"/>
    <property type="project" value="UniProtKB-UniRule"/>
</dbReference>
<evidence type="ECO:0000313" key="9">
    <source>
        <dbReference type="Proteomes" id="UP000243975"/>
    </source>
</evidence>
<proteinExistence type="inferred from homology"/>
<dbReference type="Pfam" id="PF00225">
    <property type="entry name" value="Kinesin"/>
    <property type="match status" value="1"/>
</dbReference>
<dbReference type="SMART" id="SM00129">
    <property type="entry name" value="KISc"/>
    <property type="match status" value="1"/>
</dbReference>
<evidence type="ECO:0000313" key="8">
    <source>
        <dbReference type="EMBL" id="KVI08791.1"/>
    </source>
</evidence>
<keyword evidence="4" id="KW-0547">Nucleotide-binding</keyword>
<dbReference type="PANTHER" id="PTHR47968:SF55">
    <property type="entry name" value="KINESIN-LIKE PROTEIN KIN-7H"/>
    <property type="match status" value="1"/>
</dbReference>
<comment type="similarity">
    <text evidence="1">Belongs to the TRAFAC class myosin-kinesin ATPase superfamily. Kinesin family. KIN-7 subfamily.</text>
</comment>
<evidence type="ECO:0000256" key="1">
    <source>
        <dbReference type="ARBA" id="ARBA00007310"/>
    </source>
</evidence>
<keyword evidence="4" id="KW-0067">ATP-binding</keyword>
<dbReference type="InterPro" id="IPR027417">
    <property type="entry name" value="P-loop_NTPase"/>
</dbReference>
<feature type="region of interest" description="Disordered" evidence="6">
    <location>
        <begin position="731"/>
        <end position="783"/>
    </location>
</feature>
<feature type="region of interest" description="Disordered" evidence="6">
    <location>
        <begin position="606"/>
        <end position="671"/>
    </location>
</feature>
<name>A0A124SH94_CYNCS</name>
<accession>A0A124SH94</accession>
<comment type="caution">
    <text evidence="8">The sequence shown here is derived from an EMBL/GenBank/DDBJ whole genome shotgun (WGS) entry which is preliminary data.</text>
</comment>
<dbReference type="OMA" id="SCQGWDE"/>
<dbReference type="Proteomes" id="UP000243975">
    <property type="component" value="Unassembled WGS sequence"/>
</dbReference>
<keyword evidence="2" id="KW-0493">Microtubule</keyword>
<evidence type="ECO:0000256" key="5">
    <source>
        <dbReference type="SAM" id="Coils"/>
    </source>
</evidence>
<evidence type="ECO:0000256" key="2">
    <source>
        <dbReference type="ARBA" id="ARBA00022701"/>
    </source>
</evidence>
<reference evidence="8 9" key="1">
    <citation type="journal article" date="2016" name="Sci. Rep.">
        <title>The genome sequence of the outbreeding globe artichoke constructed de novo incorporating a phase-aware low-pass sequencing strategy of F1 progeny.</title>
        <authorList>
            <person name="Scaglione D."/>
            <person name="Reyes-Chin-Wo S."/>
            <person name="Acquadro A."/>
            <person name="Froenicke L."/>
            <person name="Portis E."/>
            <person name="Beitel C."/>
            <person name="Tirone M."/>
            <person name="Mauro R."/>
            <person name="Lo Monaco A."/>
            <person name="Mauromicale G."/>
            <person name="Faccioli P."/>
            <person name="Cattivelli L."/>
            <person name="Rieseberg L."/>
            <person name="Michelmore R."/>
            <person name="Lanteri S."/>
        </authorList>
    </citation>
    <scope>NUCLEOTIDE SEQUENCE [LARGE SCALE GENOMIC DNA]</scope>
    <source>
        <strain evidence="8">2C</strain>
    </source>
</reference>
<dbReference type="Gene3D" id="3.40.850.10">
    <property type="entry name" value="Kinesin motor domain"/>
    <property type="match status" value="1"/>
</dbReference>
<dbReference type="InterPro" id="IPR021881">
    <property type="entry name" value="NACK_C"/>
</dbReference>
<keyword evidence="5" id="KW-0175">Coiled coil</keyword>
<dbReference type="InterPro" id="IPR001752">
    <property type="entry name" value="Kinesin_motor_dom"/>
</dbReference>
<dbReference type="GO" id="GO:0005874">
    <property type="term" value="C:microtubule"/>
    <property type="evidence" value="ECO:0007669"/>
    <property type="project" value="UniProtKB-KW"/>
</dbReference>
<feature type="compositionally biased region" description="Basic and acidic residues" evidence="6">
    <location>
        <begin position="630"/>
        <end position="671"/>
    </location>
</feature>
<dbReference type="InterPro" id="IPR027640">
    <property type="entry name" value="Kinesin-like_fam"/>
</dbReference>
<evidence type="ECO:0000259" key="7">
    <source>
        <dbReference type="PROSITE" id="PS50067"/>
    </source>
</evidence>
<dbReference type="SUPFAM" id="SSF52540">
    <property type="entry name" value="P-loop containing nucleoside triphosphate hydrolases"/>
    <property type="match status" value="1"/>
</dbReference>
<evidence type="ECO:0000256" key="6">
    <source>
        <dbReference type="SAM" id="MobiDB-lite"/>
    </source>
</evidence>
<dbReference type="EMBL" id="LEKV01001089">
    <property type="protein sequence ID" value="KVI08791.1"/>
    <property type="molecule type" value="Genomic_DNA"/>
</dbReference>
<dbReference type="PANTHER" id="PTHR47968">
    <property type="entry name" value="CENTROMERE PROTEIN E"/>
    <property type="match status" value="1"/>
</dbReference>
<keyword evidence="9" id="KW-1185">Reference proteome</keyword>
<evidence type="ECO:0000256" key="4">
    <source>
        <dbReference type="PROSITE-ProRule" id="PRU00283"/>
    </source>
</evidence>
<dbReference type="Gramene" id="KVI08791">
    <property type="protein sequence ID" value="KVI08791"/>
    <property type="gene ID" value="Ccrd_012839"/>
</dbReference>
<feature type="binding site" evidence="4">
    <location>
        <begin position="149"/>
        <end position="156"/>
    </location>
    <ligand>
        <name>ATP</name>
        <dbReference type="ChEBI" id="CHEBI:30616"/>
    </ligand>
</feature>
<dbReference type="GO" id="GO:0008017">
    <property type="term" value="F:microtubule binding"/>
    <property type="evidence" value="ECO:0007669"/>
    <property type="project" value="InterPro"/>
</dbReference>
<keyword evidence="3 4" id="KW-0505">Motor protein</keyword>
<evidence type="ECO:0000256" key="3">
    <source>
        <dbReference type="ARBA" id="ARBA00023175"/>
    </source>
</evidence>
<feature type="compositionally biased region" description="Polar residues" evidence="6">
    <location>
        <begin position="737"/>
        <end position="748"/>
    </location>
</feature>
<protein>
    <submittedName>
        <fullName evidence="8">Kinesin, motor domain-containing protein</fullName>
    </submittedName>
</protein>
<feature type="coiled-coil region" evidence="5">
    <location>
        <begin position="381"/>
        <end position="452"/>
    </location>
</feature>
<dbReference type="GO" id="GO:0003777">
    <property type="term" value="F:microtubule motor activity"/>
    <property type="evidence" value="ECO:0007669"/>
    <property type="project" value="InterPro"/>
</dbReference>
<dbReference type="Pfam" id="PF11995">
    <property type="entry name" value="DUF3490"/>
    <property type="match status" value="1"/>
</dbReference>
<dbReference type="PRINTS" id="PR00380">
    <property type="entry name" value="KINESINHEAVY"/>
</dbReference>
<feature type="compositionally biased region" description="Polar residues" evidence="6">
    <location>
        <begin position="616"/>
        <end position="629"/>
    </location>
</feature>
<dbReference type="STRING" id="59895.A0A124SH94"/>
<dbReference type="GO" id="GO:0007018">
    <property type="term" value="P:microtubule-based movement"/>
    <property type="evidence" value="ECO:0007669"/>
    <property type="project" value="InterPro"/>
</dbReference>
<dbReference type="AlphaFoldDB" id="A0A124SH94"/>